<feature type="non-terminal residue" evidence="7">
    <location>
        <position position="1"/>
    </location>
</feature>
<feature type="transmembrane region" description="Helical" evidence="5">
    <location>
        <begin position="301"/>
        <end position="328"/>
    </location>
</feature>
<evidence type="ECO:0000256" key="5">
    <source>
        <dbReference type="RuleBase" id="RU363032"/>
    </source>
</evidence>
<evidence type="ECO:0000256" key="3">
    <source>
        <dbReference type="ARBA" id="ARBA00022989"/>
    </source>
</evidence>
<dbReference type="InterPro" id="IPR035906">
    <property type="entry name" value="MetI-like_sf"/>
</dbReference>
<feature type="transmembrane region" description="Helical" evidence="5">
    <location>
        <begin position="199"/>
        <end position="219"/>
    </location>
</feature>
<comment type="caution">
    <text evidence="7">The sequence shown here is derived from an EMBL/GenBank/DDBJ whole genome shotgun (WGS) entry which is preliminary data.</text>
</comment>
<feature type="transmembrane region" description="Helical" evidence="5">
    <location>
        <begin position="488"/>
        <end position="510"/>
    </location>
</feature>
<feature type="transmembrane region" description="Helical" evidence="5">
    <location>
        <begin position="102"/>
        <end position="123"/>
    </location>
</feature>
<accession>A0A2M8Q9V4</accession>
<feature type="transmembrane region" description="Helical" evidence="5">
    <location>
        <begin position="55"/>
        <end position="81"/>
    </location>
</feature>
<organism evidence="7 8">
    <name type="scientific">Candidatus Thermofonsia Clade 3 bacterium</name>
    <dbReference type="NCBI Taxonomy" id="2364212"/>
    <lineage>
        <taxon>Bacteria</taxon>
        <taxon>Bacillati</taxon>
        <taxon>Chloroflexota</taxon>
        <taxon>Candidatus Thermofontia</taxon>
        <taxon>Candidatus Thermofonsia Clade 3</taxon>
    </lineage>
</organism>
<name>A0A2M8Q9V4_9CHLR</name>
<feature type="transmembrane region" description="Helical" evidence="5">
    <location>
        <begin position="340"/>
        <end position="360"/>
    </location>
</feature>
<reference evidence="7 8" key="1">
    <citation type="submission" date="2017-11" db="EMBL/GenBank/DDBJ databases">
        <title>Evolution of Phototrophy in the Chloroflexi Phylum Driven by Horizontal Gene Transfer.</title>
        <authorList>
            <person name="Ward L.M."/>
            <person name="Hemp J."/>
            <person name="Shih P.M."/>
            <person name="Mcglynn S.E."/>
            <person name="Fischer W."/>
        </authorList>
    </citation>
    <scope>NUCLEOTIDE SEQUENCE [LARGE SCALE GENOMIC DNA]</scope>
    <source>
        <strain evidence="7">JP3_7</strain>
    </source>
</reference>
<dbReference type="GO" id="GO:0005886">
    <property type="term" value="C:plasma membrane"/>
    <property type="evidence" value="ECO:0007669"/>
    <property type="project" value="UniProtKB-SubCell"/>
</dbReference>
<evidence type="ECO:0000256" key="1">
    <source>
        <dbReference type="ARBA" id="ARBA00004141"/>
    </source>
</evidence>
<dbReference type="EMBL" id="PGTN01000132">
    <property type="protein sequence ID" value="PJF46586.1"/>
    <property type="molecule type" value="Genomic_DNA"/>
</dbReference>
<keyword evidence="3 5" id="KW-1133">Transmembrane helix</keyword>
<dbReference type="SUPFAM" id="SSF161098">
    <property type="entry name" value="MetI-like"/>
    <property type="match status" value="2"/>
</dbReference>
<evidence type="ECO:0000313" key="8">
    <source>
        <dbReference type="Proteomes" id="UP000230790"/>
    </source>
</evidence>
<dbReference type="InterPro" id="IPR000515">
    <property type="entry name" value="MetI-like"/>
</dbReference>
<dbReference type="PROSITE" id="PS50928">
    <property type="entry name" value="ABC_TM1"/>
    <property type="match status" value="2"/>
</dbReference>
<dbReference type="Gene3D" id="1.10.3720.10">
    <property type="entry name" value="MetI-like"/>
    <property type="match status" value="2"/>
</dbReference>
<feature type="transmembrane region" description="Helical" evidence="5">
    <location>
        <begin position="442"/>
        <end position="464"/>
    </location>
</feature>
<keyword evidence="2 5" id="KW-0812">Transmembrane</keyword>
<dbReference type="PANTHER" id="PTHR43496:SF1">
    <property type="entry name" value="POLYGALACTURONAN_RHAMNOGALACTURONAN TRANSPORT SYSTEM PERMEASE PROTEIN YTEP"/>
    <property type="match status" value="1"/>
</dbReference>
<evidence type="ECO:0000259" key="6">
    <source>
        <dbReference type="PROSITE" id="PS50928"/>
    </source>
</evidence>
<feature type="transmembrane region" description="Helical" evidence="5">
    <location>
        <begin position="143"/>
        <end position="165"/>
    </location>
</feature>
<proteinExistence type="inferred from homology"/>
<comment type="subcellular location">
    <subcellularLocation>
        <location evidence="5">Cell membrane</location>
        <topology evidence="5">Multi-pass membrane protein</topology>
    </subcellularLocation>
    <subcellularLocation>
        <location evidence="1">Membrane</location>
        <topology evidence="1">Multi-pass membrane protein</topology>
    </subcellularLocation>
</comment>
<gene>
    <name evidence="7" type="ORF">CUN48_13055</name>
</gene>
<evidence type="ECO:0000313" key="7">
    <source>
        <dbReference type="EMBL" id="PJF46586.1"/>
    </source>
</evidence>
<feature type="domain" description="ABC transmembrane type-1" evidence="6">
    <location>
        <begin position="302"/>
        <end position="506"/>
    </location>
</feature>
<comment type="similarity">
    <text evidence="5">Belongs to the binding-protein-dependent transport system permease family.</text>
</comment>
<evidence type="ECO:0000256" key="4">
    <source>
        <dbReference type="ARBA" id="ARBA00023136"/>
    </source>
</evidence>
<feature type="transmembrane region" description="Helical" evidence="5">
    <location>
        <begin position="372"/>
        <end position="395"/>
    </location>
</feature>
<dbReference type="AlphaFoldDB" id="A0A2M8Q9V4"/>
<feature type="domain" description="ABC transmembrane type-1" evidence="6">
    <location>
        <begin position="19"/>
        <end position="220"/>
    </location>
</feature>
<sequence>EGIRVLSDVLRRPVYHRIILNTLVMGLTTAAIGTAVGFLFAYVRVKVAAPNWIKQLIHLTALVPVVSPPFAVAIAIIVLFGRSGFITHSLLGLRTDIYGLPGLTMAMVLSFFTVAYLNLAALMEGLDPALDEAAANIGANQWHIFRTVTLPLLLPGIVGSFLLLFVEALADLGNPLVLGGNYTVLATRLYLAIVGEYDITTGAVLSIILLVPSVLLYFVQLRLVARASVVTITGKPSGRAQRVRDRRVVIPLVGAALAITLLIVLIYLTILAGAFTISLGANNAFTLRNFEYVLLGYGAEAMLDTTGMSVIATLIAGLLSMVIAFLVVRGKFTGRNALDLGTMLGIAVPGTIFGIGYLLAFNSPTALFGIPLIPKLTGGAAVLGGALAIVMVYVIRSTPAGLRSGVAALQQIDPAIEEASVSIGADQATTFRRITLPLVRPALLTAMIYAFARSMTTVSAILFLTTPQTRIMTQQILNETEAGRFGNAFAYVVVLIAIVLIAIGILFALIGGRSGAAREVIPATSTRATLP</sequence>
<feature type="transmembrane region" description="Helical" evidence="5">
    <location>
        <begin position="172"/>
        <end position="193"/>
    </location>
</feature>
<dbReference type="Proteomes" id="UP000230790">
    <property type="component" value="Unassembled WGS sequence"/>
</dbReference>
<dbReference type="Pfam" id="PF00528">
    <property type="entry name" value="BPD_transp_1"/>
    <property type="match status" value="2"/>
</dbReference>
<evidence type="ECO:0000256" key="2">
    <source>
        <dbReference type="ARBA" id="ARBA00022692"/>
    </source>
</evidence>
<dbReference type="CDD" id="cd06261">
    <property type="entry name" value="TM_PBP2"/>
    <property type="match status" value="2"/>
</dbReference>
<keyword evidence="5" id="KW-0813">Transport</keyword>
<feature type="transmembrane region" description="Helical" evidence="5">
    <location>
        <begin position="248"/>
        <end position="281"/>
    </location>
</feature>
<keyword evidence="4 5" id="KW-0472">Membrane</keyword>
<dbReference type="PANTHER" id="PTHR43496">
    <property type="entry name" value="PROTEIN LPLB"/>
    <property type="match status" value="1"/>
</dbReference>
<feature type="transmembrane region" description="Helical" evidence="5">
    <location>
        <begin position="18"/>
        <end position="43"/>
    </location>
</feature>
<protein>
    <submittedName>
        <fullName evidence="7">Iron transporter permease</fullName>
    </submittedName>
</protein>
<dbReference type="GO" id="GO:0055085">
    <property type="term" value="P:transmembrane transport"/>
    <property type="evidence" value="ECO:0007669"/>
    <property type="project" value="InterPro"/>
</dbReference>